<keyword evidence="1" id="KW-0472">Membrane</keyword>
<dbReference type="Proteomes" id="UP000281474">
    <property type="component" value="Unassembled WGS sequence"/>
</dbReference>
<dbReference type="RefSeq" id="WP_121837248.1">
    <property type="nucleotide sequence ID" value="NZ_ML014754.1"/>
</dbReference>
<dbReference type="AlphaFoldDB" id="A0A3L8Q178"/>
<dbReference type="PROSITE" id="PS00409">
    <property type="entry name" value="PROKAR_NTER_METHYL"/>
    <property type="match status" value="1"/>
</dbReference>
<evidence type="ECO:0000313" key="2">
    <source>
        <dbReference type="EMBL" id="RLV61427.1"/>
    </source>
</evidence>
<dbReference type="Pfam" id="PF07963">
    <property type="entry name" value="N_methyl"/>
    <property type="match status" value="1"/>
</dbReference>
<keyword evidence="1" id="KW-1133">Transmembrane helix</keyword>
<protein>
    <submittedName>
        <fullName evidence="2">Type IV pilus modification protein PilV</fullName>
    </submittedName>
</protein>
<comment type="caution">
    <text evidence="2">The sequence shown here is derived from an EMBL/GenBank/DDBJ whole genome shotgun (WGS) entry which is preliminary data.</text>
</comment>
<dbReference type="InterPro" id="IPR012902">
    <property type="entry name" value="N_methyl_site"/>
</dbReference>
<gene>
    <name evidence="2" type="primary">pilV</name>
    <name evidence="2" type="ORF">D5018_01680</name>
</gene>
<accession>A0A3L8Q178</accession>
<dbReference type="NCBIfam" id="TIGR02523">
    <property type="entry name" value="type_IV_pilV"/>
    <property type="match status" value="1"/>
</dbReference>
<evidence type="ECO:0000256" key="1">
    <source>
        <dbReference type="SAM" id="Phobius"/>
    </source>
</evidence>
<name>A0A3L8Q178_9GAMM</name>
<proteinExistence type="predicted"/>
<feature type="transmembrane region" description="Helical" evidence="1">
    <location>
        <begin position="7"/>
        <end position="28"/>
    </location>
</feature>
<keyword evidence="1" id="KW-0812">Transmembrane</keyword>
<dbReference type="OrthoDB" id="5741561at2"/>
<dbReference type="EMBL" id="QZEI01000003">
    <property type="protein sequence ID" value="RLV61427.1"/>
    <property type="molecule type" value="Genomic_DNA"/>
</dbReference>
<dbReference type="InterPro" id="IPR013362">
    <property type="entry name" value="Pilus_4_PilV"/>
</dbReference>
<evidence type="ECO:0000313" key="3">
    <source>
        <dbReference type="Proteomes" id="UP000281474"/>
    </source>
</evidence>
<organism evidence="2 3">
    <name type="scientific">Parashewanella curva</name>
    <dbReference type="NCBI Taxonomy" id="2338552"/>
    <lineage>
        <taxon>Bacteria</taxon>
        <taxon>Pseudomonadati</taxon>
        <taxon>Pseudomonadota</taxon>
        <taxon>Gammaproteobacteria</taxon>
        <taxon>Alteromonadales</taxon>
        <taxon>Shewanellaceae</taxon>
        <taxon>Parashewanella</taxon>
    </lineage>
</organism>
<reference evidence="2 3" key="1">
    <citation type="submission" date="2018-09" db="EMBL/GenBank/DDBJ databases">
        <title>Phylogeny of the Shewanellaceae, and recommendation for two new genera, Pseudoshewanella and Parashewanella.</title>
        <authorList>
            <person name="Wang G."/>
        </authorList>
    </citation>
    <scope>NUCLEOTIDE SEQUENCE [LARGE SCALE GENOMIC DNA]</scope>
    <source>
        <strain evidence="2 3">C51</strain>
    </source>
</reference>
<sequence>MQRYEKGLSLIEVLVSLVILVIGLIGVFNLHLISKQGSFESFQQTQAAYLAHDILNRIKINASELPRYPGTYTGNLPKPDNLCQDRAAVCTPSQMRRANLYLWEQALMGKSELEGTTAVGGLDSPTACIVVNNSRVEVMISWRGIRKTSDGATDHYSGKTCGTASSQRRLYVVKSIIRES</sequence>
<dbReference type="NCBIfam" id="TIGR02532">
    <property type="entry name" value="IV_pilin_GFxxxE"/>
    <property type="match status" value="1"/>
</dbReference>
<keyword evidence="3" id="KW-1185">Reference proteome</keyword>